<dbReference type="EMBL" id="BARU01047646">
    <property type="protein sequence ID" value="GAI00927.1"/>
    <property type="molecule type" value="Genomic_DNA"/>
</dbReference>
<dbReference type="AlphaFoldDB" id="X1K1N7"/>
<comment type="caution">
    <text evidence="2">The sequence shown here is derived from an EMBL/GenBank/DDBJ whole genome shotgun (WGS) entry which is preliminary data.</text>
</comment>
<evidence type="ECO:0000313" key="2">
    <source>
        <dbReference type="EMBL" id="GAI00927.1"/>
    </source>
</evidence>
<dbReference type="GO" id="GO:0003723">
    <property type="term" value="F:RNA binding"/>
    <property type="evidence" value="ECO:0007669"/>
    <property type="project" value="InterPro"/>
</dbReference>
<accession>X1K1N7</accession>
<protein>
    <recommendedName>
        <fullName evidence="1">RNA-binding S4 domain-containing protein</fullName>
    </recommendedName>
</protein>
<sequence length="91" mass="10610">MIEKEKSLIFTGEDKIRIDLYLTQKEIYPSRSQIRNLITQGKIRVNNNPTKPSYILKNGDVIDLALPENKELKIKAEAIPLDIFYEDEYLV</sequence>
<dbReference type="SUPFAM" id="SSF55174">
    <property type="entry name" value="Alpha-L RNA-binding motif"/>
    <property type="match status" value="1"/>
</dbReference>
<reference evidence="2" key="1">
    <citation type="journal article" date="2014" name="Front. Microbiol.">
        <title>High frequency of phylogenetically diverse reductive dehalogenase-homologous genes in deep subseafloor sedimentary metagenomes.</title>
        <authorList>
            <person name="Kawai M."/>
            <person name="Futagami T."/>
            <person name="Toyoda A."/>
            <person name="Takaki Y."/>
            <person name="Nishi S."/>
            <person name="Hori S."/>
            <person name="Arai W."/>
            <person name="Tsubouchi T."/>
            <person name="Morono Y."/>
            <person name="Uchiyama I."/>
            <person name="Ito T."/>
            <person name="Fujiyama A."/>
            <person name="Inagaki F."/>
            <person name="Takami H."/>
        </authorList>
    </citation>
    <scope>NUCLEOTIDE SEQUENCE</scope>
    <source>
        <strain evidence="2">Expedition CK06-06</strain>
    </source>
</reference>
<dbReference type="PROSITE" id="PS50889">
    <property type="entry name" value="S4"/>
    <property type="match status" value="1"/>
</dbReference>
<dbReference type="Pfam" id="PF01479">
    <property type="entry name" value="S4"/>
    <property type="match status" value="1"/>
</dbReference>
<dbReference type="InterPro" id="IPR036986">
    <property type="entry name" value="S4_RNA-bd_sf"/>
</dbReference>
<proteinExistence type="predicted"/>
<dbReference type="CDD" id="cd00165">
    <property type="entry name" value="S4"/>
    <property type="match status" value="1"/>
</dbReference>
<dbReference type="SMART" id="SM00363">
    <property type="entry name" value="S4"/>
    <property type="match status" value="1"/>
</dbReference>
<dbReference type="Gene3D" id="3.10.290.10">
    <property type="entry name" value="RNA-binding S4 domain"/>
    <property type="match status" value="1"/>
</dbReference>
<dbReference type="InterPro" id="IPR002942">
    <property type="entry name" value="S4_RNA-bd"/>
</dbReference>
<feature type="non-terminal residue" evidence="2">
    <location>
        <position position="91"/>
    </location>
</feature>
<name>X1K1N7_9ZZZZ</name>
<organism evidence="2">
    <name type="scientific">marine sediment metagenome</name>
    <dbReference type="NCBI Taxonomy" id="412755"/>
    <lineage>
        <taxon>unclassified sequences</taxon>
        <taxon>metagenomes</taxon>
        <taxon>ecological metagenomes</taxon>
    </lineage>
</organism>
<gene>
    <name evidence="2" type="ORF">S03H2_71283</name>
</gene>
<feature type="domain" description="RNA-binding S4" evidence="1">
    <location>
        <begin position="16"/>
        <end position="80"/>
    </location>
</feature>
<evidence type="ECO:0000259" key="1">
    <source>
        <dbReference type="SMART" id="SM00363"/>
    </source>
</evidence>